<dbReference type="RefSeq" id="WP_168608754.1">
    <property type="nucleotide sequence ID" value="NZ_JAAZQD010000002.1"/>
</dbReference>
<dbReference type="InterPro" id="IPR027417">
    <property type="entry name" value="P-loop_NTPase"/>
</dbReference>
<feature type="domain" description="Endonuclease GajA/Old nuclease/RecF-like AAA" evidence="1">
    <location>
        <begin position="9"/>
        <end position="52"/>
    </location>
</feature>
<dbReference type="GO" id="GO:0005524">
    <property type="term" value="F:ATP binding"/>
    <property type="evidence" value="ECO:0007669"/>
    <property type="project" value="InterPro"/>
</dbReference>
<dbReference type="GO" id="GO:0016887">
    <property type="term" value="F:ATP hydrolysis activity"/>
    <property type="evidence" value="ECO:0007669"/>
    <property type="project" value="InterPro"/>
</dbReference>
<dbReference type="InterPro" id="IPR034139">
    <property type="entry name" value="TOPRIM_OLD"/>
</dbReference>
<sequence>MTFELTGVQADNLRGYRSTYLPIDRDVSVVVGPNNAGKTSILRILDWFLNGVDPSVFKSEWELPTDVAEFILPARETKHRARRLTLSIRVLDGRAHRKYKCSKDGVAILRLNVRLSPYRLAYLALGNPSRKESPRSDANAVDLLTRLQEALNFFYVPSFRDVSSVRFKSTLKNAYLSRLVNKVSHHQQGGAPQEYRSFKRQFDSIKSMLERFVEPLWSDMNGNLPRGLAREGAISLNCDTADLVDVLLDKFSLKVSTGKHDSSLVQLDELGSGLQSLLDLAVNQSGAQQSNNRTVLVVEEPESFLHPSAQRVLTRSLLSRNGVDKVVITTHSPTVVDESGFDQVVICKDHHFYFPKIDSGARVDINTALLNGKGSEMLFASSVLLVEGESDRLFFEWLRRRLAEHDASGRMDKMFVVDVGGKASFAPWIRVLESYGTPSDRPISWLVLADGDASSAVRRAFQDAKYTLPQPVLEKISPVAASVGGEIDQWVVSIRSLNKTAITHGVPFLLAPVDLEHTALSSAGAGTLQVIADAASCQDSRLETVLKKLGSKACERNDSAMKSPWVRGLIAKTLPGTEISSDVRRIMRYWGRDLLSSDEMNKLFKAL</sequence>
<dbReference type="PANTHER" id="PTHR43581:SF4">
    <property type="entry name" value="ATP_GTP PHOSPHATASE"/>
    <property type="match status" value="1"/>
</dbReference>
<dbReference type="Pfam" id="PF13175">
    <property type="entry name" value="AAA_15"/>
    <property type="match status" value="2"/>
</dbReference>
<dbReference type="EMBL" id="JAAZQD010000002">
    <property type="protein sequence ID" value="NKZ38432.1"/>
    <property type="molecule type" value="Genomic_DNA"/>
</dbReference>
<name>A0A846ZKV3_9GAMM</name>
<evidence type="ECO:0000259" key="1">
    <source>
        <dbReference type="Pfam" id="PF13175"/>
    </source>
</evidence>
<evidence type="ECO:0000313" key="3">
    <source>
        <dbReference type="EMBL" id="NKZ38432.1"/>
    </source>
</evidence>
<dbReference type="AlphaFoldDB" id="A0A846ZKV3"/>
<dbReference type="InterPro" id="IPR051396">
    <property type="entry name" value="Bact_Antivir_Def_Nuclease"/>
</dbReference>
<feature type="domain" description="Endonuclease GajA/Old nuclease/RecF-like AAA" evidence="1">
    <location>
        <begin position="244"/>
        <end position="336"/>
    </location>
</feature>
<accession>A0A846ZKV3</accession>
<dbReference type="Gene3D" id="3.40.50.300">
    <property type="entry name" value="P-loop containing nucleotide triphosphate hydrolases"/>
    <property type="match status" value="1"/>
</dbReference>
<dbReference type="CDD" id="cd01026">
    <property type="entry name" value="TOPRIM_OLD"/>
    <property type="match status" value="1"/>
</dbReference>
<organism evidence="3 4">
    <name type="scientific">Oleiagrimonas citrea</name>
    <dbReference type="NCBI Taxonomy" id="1665687"/>
    <lineage>
        <taxon>Bacteria</taxon>
        <taxon>Pseudomonadati</taxon>
        <taxon>Pseudomonadota</taxon>
        <taxon>Gammaproteobacteria</taxon>
        <taxon>Lysobacterales</taxon>
        <taxon>Rhodanobacteraceae</taxon>
        <taxon>Oleiagrimonas</taxon>
    </lineage>
</organism>
<feature type="domain" description="OLD protein-like TOPRIM" evidence="2">
    <location>
        <begin position="378"/>
        <end position="452"/>
    </location>
</feature>
<comment type="caution">
    <text evidence="3">The sequence shown here is derived from an EMBL/GenBank/DDBJ whole genome shotgun (WGS) entry which is preliminary data.</text>
</comment>
<gene>
    <name evidence="3" type="ORF">HF690_05605</name>
</gene>
<evidence type="ECO:0000259" key="2">
    <source>
        <dbReference type="Pfam" id="PF20469"/>
    </source>
</evidence>
<dbReference type="Pfam" id="PF20469">
    <property type="entry name" value="OLD-like_TOPRIM"/>
    <property type="match status" value="1"/>
</dbReference>
<protein>
    <submittedName>
        <fullName evidence="3">AAA family ATPase</fullName>
    </submittedName>
</protein>
<reference evidence="3 4" key="1">
    <citation type="journal article" date="2017" name="Int. J. Syst. Evol. Microbiol.">
        <title>Oleiagrimonas citrea sp. nov., a marine bacterium isolated from tidal flat sediment and emended description of the genus Oleiagrimonas Fang et al. 2015 and Oleiagrimonas soli.</title>
        <authorList>
            <person name="Yang S.H."/>
            <person name="Seo H.S."/>
            <person name="Seong C.N."/>
            <person name="Kwon K.K."/>
        </authorList>
    </citation>
    <scope>NUCLEOTIDE SEQUENCE [LARGE SCALE GENOMIC DNA]</scope>
    <source>
        <strain evidence="3 4">MEBiC09124</strain>
    </source>
</reference>
<proteinExistence type="predicted"/>
<dbReference type="SUPFAM" id="SSF52540">
    <property type="entry name" value="P-loop containing nucleoside triphosphate hydrolases"/>
    <property type="match status" value="1"/>
</dbReference>
<evidence type="ECO:0000313" key="4">
    <source>
        <dbReference type="Proteomes" id="UP000541636"/>
    </source>
</evidence>
<dbReference type="PANTHER" id="PTHR43581">
    <property type="entry name" value="ATP/GTP PHOSPHATASE"/>
    <property type="match status" value="1"/>
</dbReference>
<keyword evidence="4" id="KW-1185">Reference proteome</keyword>
<dbReference type="InterPro" id="IPR041685">
    <property type="entry name" value="AAA_GajA/Old/RecF-like"/>
</dbReference>
<dbReference type="Proteomes" id="UP000541636">
    <property type="component" value="Unassembled WGS sequence"/>
</dbReference>